<evidence type="ECO:0000256" key="1">
    <source>
        <dbReference type="SAM" id="Phobius"/>
    </source>
</evidence>
<dbReference type="Proteomes" id="UP000291949">
    <property type="component" value="Unassembled WGS sequence"/>
</dbReference>
<sequence length="65" mass="7570">MITILIVFLLLHLLPAIYLGIKYFKLKNNNASDKEFKNLSKSMMRAESIIIPISILLMLLLYFIK</sequence>
<keyword evidence="1" id="KW-0812">Transmembrane</keyword>
<comment type="caution">
    <text evidence="4">The sequence shown here is derived from an EMBL/GenBank/DDBJ whole genome shotgun (WGS) entry which is preliminary data.</text>
</comment>
<protein>
    <submittedName>
        <fullName evidence="4">Uncharacterized protein</fullName>
    </submittedName>
</protein>
<feature type="transmembrane region" description="Helical" evidence="1">
    <location>
        <begin position="43"/>
        <end position="64"/>
    </location>
</feature>
<organism evidence="4 5">
    <name type="scientific">Staphylococcus capitis</name>
    <dbReference type="NCBI Taxonomy" id="29388"/>
    <lineage>
        <taxon>Bacteria</taxon>
        <taxon>Bacillati</taxon>
        <taxon>Bacillota</taxon>
        <taxon>Bacilli</taxon>
        <taxon>Bacillales</taxon>
        <taxon>Staphylococcaceae</taxon>
        <taxon>Staphylococcus</taxon>
    </lineage>
</organism>
<keyword evidence="6" id="KW-1185">Reference proteome</keyword>
<dbReference type="EMBL" id="JABBMI010000091">
    <property type="protein sequence ID" value="NMK55304.1"/>
    <property type="molecule type" value="Genomic_DNA"/>
</dbReference>
<dbReference type="EMBL" id="SCHC01000003">
    <property type="protein sequence ID" value="TBW76080.1"/>
    <property type="molecule type" value="Genomic_DNA"/>
</dbReference>
<evidence type="ECO:0000313" key="7">
    <source>
        <dbReference type="Proteomes" id="UP000550736"/>
    </source>
</evidence>
<accession>A0A7Z7YU95</accession>
<dbReference type="Proteomes" id="UP000538955">
    <property type="component" value="Unassembled WGS sequence"/>
</dbReference>
<evidence type="ECO:0000313" key="5">
    <source>
        <dbReference type="Proteomes" id="UP000291949"/>
    </source>
</evidence>
<proteinExistence type="predicted"/>
<dbReference type="RefSeq" id="WP_030061515.1">
    <property type="nucleotide sequence ID" value="NZ_AP014956.1"/>
</dbReference>
<dbReference type="Proteomes" id="UP000550736">
    <property type="component" value="Unassembled WGS sequence"/>
</dbReference>
<dbReference type="AlphaFoldDB" id="A0A7Z7YU95"/>
<gene>
    <name evidence="4" type="ORF">EQ811_09545</name>
    <name evidence="3" type="ORF">HHM13_11250</name>
    <name evidence="2" type="ORF">HHM24_11330</name>
</gene>
<dbReference type="EMBL" id="JABBLX010000055">
    <property type="protein sequence ID" value="NMK98633.1"/>
    <property type="molecule type" value="Genomic_DNA"/>
</dbReference>
<evidence type="ECO:0000313" key="4">
    <source>
        <dbReference type="EMBL" id="TBW76080.1"/>
    </source>
</evidence>
<reference evidence="6 7" key="2">
    <citation type="submission" date="2020-04" db="EMBL/GenBank/DDBJ databases">
        <title>The Epidemiology and Molecular Characteristics of Linezolid-Resistant Staphylococcus capitis in Huashan Hospital, Shanghai.</title>
        <authorList>
            <person name="Ding L."/>
            <person name="Li P."/>
            <person name="Yang Y."/>
            <person name="Lin D."/>
            <person name="Xu X."/>
        </authorList>
    </citation>
    <scope>NUCLEOTIDE SEQUENCE [LARGE SCALE GENOMIC DNA]</scope>
    <source>
        <strain evidence="3 7">12-86</strain>
        <strain evidence="2 6">17-84</strain>
    </source>
</reference>
<evidence type="ECO:0000313" key="6">
    <source>
        <dbReference type="Proteomes" id="UP000538955"/>
    </source>
</evidence>
<evidence type="ECO:0000313" key="3">
    <source>
        <dbReference type="EMBL" id="NMK98633.1"/>
    </source>
</evidence>
<name>A0A7Z7YU95_STACP</name>
<keyword evidence="1" id="KW-0472">Membrane</keyword>
<evidence type="ECO:0000313" key="2">
    <source>
        <dbReference type="EMBL" id="NMK55304.1"/>
    </source>
</evidence>
<keyword evidence="1" id="KW-1133">Transmembrane helix</keyword>
<reference evidence="4 5" key="1">
    <citation type="journal article" date="2019" name="Sci. Transl. Med.">
        <title>Quorum sensing between bacterial species on the skin protects against epidermal injury in atopic dermatitis.</title>
        <authorList>
            <person name="Williams M.R."/>
        </authorList>
    </citation>
    <scope>NUCLEOTIDE SEQUENCE [LARGE SCALE GENOMIC DNA]</scope>
    <source>
        <strain evidence="4 5">H8</strain>
    </source>
</reference>